<dbReference type="HOGENOM" id="CLU_000917_1_2_1"/>
<reference evidence="5" key="2">
    <citation type="submission" date="2015-06" db="UniProtKB">
        <authorList>
            <consortium name="EnsemblMetazoa"/>
        </authorList>
    </citation>
    <scope>IDENTIFICATION</scope>
</reference>
<dbReference type="InterPro" id="IPR025941">
    <property type="entry name" value="Vps8_central_dom"/>
</dbReference>
<dbReference type="PROSITE" id="PS50082">
    <property type="entry name" value="WD_REPEATS_2"/>
    <property type="match status" value="1"/>
</dbReference>
<dbReference type="Gene3D" id="2.130.10.10">
    <property type="entry name" value="YVTN repeat-like/Quinoprotein amine dehydrogenase"/>
    <property type="match status" value="1"/>
</dbReference>
<dbReference type="GO" id="GO:0030897">
    <property type="term" value="C:HOPS complex"/>
    <property type="evidence" value="ECO:0007669"/>
    <property type="project" value="TreeGrafter"/>
</dbReference>
<organism evidence="5 6">
    <name type="scientific">Tetranychus urticae</name>
    <name type="common">Two-spotted spider mite</name>
    <dbReference type="NCBI Taxonomy" id="32264"/>
    <lineage>
        <taxon>Eukaryota</taxon>
        <taxon>Metazoa</taxon>
        <taxon>Ecdysozoa</taxon>
        <taxon>Arthropoda</taxon>
        <taxon>Chelicerata</taxon>
        <taxon>Arachnida</taxon>
        <taxon>Acari</taxon>
        <taxon>Acariformes</taxon>
        <taxon>Trombidiformes</taxon>
        <taxon>Prostigmata</taxon>
        <taxon>Eleutherengona</taxon>
        <taxon>Raphignathae</taxon>
        <taxon>Tetranychoidea</taxon>
        <taxon>Tetranychidae</taxon>
        <taxon>Tetranychus</taxon>
    </lineage>
</organism>
<dbReference type="Pfam" id="PF23410">
    <property type="entry name" value="Beta-prop_VPS8"/>
    <property type="match status" value="1"/>
</dbReference>
<dbReference type="InterPro" id="IPR036322">
    <property type="entry name" value="WD40_repeat_dom_sf"/>
</dbReference>
<accession>T1JRL6</accession>
<feature type="compositionally biased region" description="Basic and acidic residues" evidence="3">
    <location>
        <begin position="66"/>
        <end position="80"/>
    </location>
</feature>
<dbReference type="eggNOG" id="KOG2079">
    <property type="taxonomic scope" value="Eukaryota"/>
</dbReference>
<evidence type="ECO:0000313" key="5">
    <source>
        <dbReference type="EnsemblMetazoa" id="tetur01g07320.1"/>
    </source>
</evidence>
<sequence length="1171" mass="132146">MTDPSYSSSSVDVSLDNDLLDNLDHYSSSLAAQSPSRSIISQESNAIPDDSDFKNENSENGDTDCDTIKDLDDDKTKGEPLDQDDTVKVIVLKSISSQLRAAYVQKTDAGVATCLTVSQIYIAVGTAHGIIFCFDKQQVMRWCLRKEDLTDAVTSIAIRSDSTRLVAGYAKGSLGLWSLENGQLITSLSDEDCHHATPLLLKFTSEPDLMVFSNTGGSVFQLWVRKRSKSLEPICIFSGSRGEVLHLETLIIPLNLQHRFASLNNLCLITLATVTKVIVISLLPSPTVHFYHSLEADPKAPPVINWKFVSIQTTSNDKVLDPVLTFGRGKVFSIYQILVKNGRELTFVFLKRFNLDYTLTNMFWLTSKIIATVDKHLNIHVIDVKSGNEISIIDINPVQLTFSTEFFEGTHIDGKVSGAMAAVGHRACYNSIVTTSSTSSHFSPSQLLLLGRELMVLYSLRSWEGRIDWLVSLEKYAEALKLALSIYKGDSKSIIGLFGNRDQRKLIVAEKIVLLIDEYLDYLISPLSLSYTIPIRYKELSSAIASTIQASLTINDLKVLWGTIYERCKSNTIASQIYLDSLKSHIIKGSLPSIPPAIAKDLVDLYDKRRNYSSLESIIICLSIGCLDIHQVTTICRSHQLHRGLIYIYNEAFKDYTTPLETLLKIISPKLLNNEDLTKQDIDLGNSILLYISCCLTGRKFHGGDIPESMRAQVRQETIKLLIRFKNPSTSEKSDEVLDCIFYPNLKALLLFDGKDFLNVLALAMDKDEFDGVDGLSLTEVLIHVMTESCGFTPTQISSLFIFLARMVAKPRSYIKMSDELVNQIVESLTETADQGSLEERQQALMQLVTSDKVNAIMIDRILASAEKAKFFQVCEHIYWHRKQFPEILLCYLSDDYLQKEVFKLIARVMSLNEEKVPFLKCIWENIGHLIEIDEKQATTLLLEYFVRTSDLENLLNSLESKPIYLMRVLKCLLTCDQLNNVDNKGLPLIDKCSILFEPWIHERYIELLCKYEPDEAARFLQTTSTYRPKVALQICTKADNNSAKAILYEKEDEVRSLGCPKCNQTLSSSIIEIKSEDGEDESEMQSNNNQQSSTEPIKTIYDEFVIDDVQDDIDLLTDWPVRLKEWEKFSNFIKNDLIPKPQIKPNKINAAATKLKRPDLMLIPHGYHDS</sequence>
<comment type="similarity">
    <text evidence="1">Belongs to the VPS8 family.</text>
</comment>
<dbReference type="SUPFAM" id="SSF50978">
    <property type="entry name" value="WD40 repeat-like"/>
    <property type="match status" value="1"/>
</dbReference>
<dbReference type="STRING" id="32264.T1JRL6"/>
<keyword evidence="6" id="KW-1185">Reference proteome</keyword>
<dbReference type="PANTHER" id="PTHR12616">
    <property type="entry name" value="VACUOLAR PROTEIN SORTING VPS41"/>
    <property type="match status" value="1"/>
</dbReference>
<evidence type="ECO:0000256" key="3">
    <source>
        <dbReference type="SAM" id="MobiDB-lite"/>
    </source>
</evidence>
<evidence type="ECO:0000313" key="6">
    <source>
        <dbReference type="Proteomes" id="UP000015104"/>
    </source>
</evidence>
<evidence type="ECO:0000256" key="2">
    <source>
        <dbReference type="PROSITE-ProRule" id="PRU00221"/>
    </source>
</evidence>
<dbReference type="AlphaFoldDB" id="T1JRL6"/>
<reference evidence="6" key="1">
    <citation type="submission" date="2011-08" db="EMBL/GenBank/DDBJ databases">
        <authorList>
            <person name="Rombauts S."/>
        </authorList>
    </citation>
    <scope>NUCLEOTIDE SEQUENCE</scope>
    <source>
        <strain evidence="6">London</strain>
    </source>
</reference>
<dbReference type="InterPro" id="IPR001680">
    <property type="entry name" value="WD40_rpt"/>
</dbReference>
<name>T1JRL6_TETUR</name>
<evidence type="ECO:0000256" key="1">
    <source>
        <dbReference type="ARBA" id="ARBA00009422"/>
    </source>
</evidence>
<protein>
    <recommendedName>
        <fullName evidence="4">Vacuolar protein sorting-associated protein 8 central domain-containing protein</fullName>
    </recommendedName>
</protein>
<keyword evidence="2" id="KW-0853">WD repeat</keyword>
<dbReference type="Proteomes" id="UP000015104">
    <property type="component" value="Unassembled WGS sequence"/>
</dbReference>
<feature type="repeat" description="WD" evidence="2">
    <location>
        <begin position="146"/>
        <end position="187"/>
    </location>
</feature>
<dbReference type="PANTHER" id="PTHR12616:SF8">
    <property type="entry name" value="VACUOLAR PROTEIN SORTING-ASSOCIATED PROTEIN 8 HOMOLOG"/>
    <property type="match status" value="1"/>
</dbReference>
<proteinExistence type="inferred from homology"/>
<dbReference type="GO" id="GO:0006623">
    <property type="term" value="P:protein targeting to vacuole"/>
    <property type="evidence" value="ECO:0007669"/>
    <property type="project" value="InterPro"/>
</dbReference>
<dbReference type="InterPro" id="IPR045111">
    <property type="entry name" value="Vps41/Vps8"/>
</dbReference>
<feature type="domain" description="Vacuolar protein sorting-associated protein 8 central" evidence="4">
    <location>
        <begin position="577"/>
        <end position="764"/>
    </location>
</feature>
<dbReference type="GO" id="GO:0034058">
    <property type="term" value="P:endosomal vesicle fusion"/>
    <property type="evidence" value="ECO:0007669"/>
    <property type="project" value="TreeGrafter"/>
</dbReference>
<feature type="region of interest" description="Disordered" evidence="3">
    <location>
        <begin position="34"/>
        <end position="80"/>
    </location>
</feature>
<dbReference type="Pfam" id="PF12816">
    <property type="entry name" value="TPR_Vps8"/>
    <property type="match status" value="1"/>
</dbReference>
<dbReference type="EnsemblMetazoa" id="tetur01g07320.1">
    <property type="protein sequence ID" value="tetur01g07320.1"/>
    <property type="gene ID" value="tetur01g07320"/>
</dbReference>
<dbReference type="GO" id="GO:0005770">
    <property type="term" value="C:late endosome"/>
    <property type="evidence" value="ECO:0007669"/>
    <property type="project" value="TreeGrafter"/>
</dbReference>
<evidence type="ECO:0000259" key="4">
    <source>
        <dbReference type="Pfam" id="PF12816"/>
    </source>
</evidence>
<dbReference type="InterPro" id="IPR015943">
    <property type="entry name" value="WD40/YVTN_repeat-like_dom_sf"/>
</dbReference>
<dbReference type="EMBL" id="CAEY01000449">
    <property type="status" value="NOT_ANNOTATED_CDS"/>
    <property type="molecule type" value="Genomic_DNA"/>
</dbReference>